<proteinExistence type="predicted"/>
<comment type="caution">
    <text evidence="1">The sequence shown here is derived from an EMBL/GenBank/DDBJ whole genome shotgun (WGS) entry which is preliminary data.</text>
</comment>
<keyword evidence="2" id="KW-1185">Reference proteome</keyword>
<evidence type="ECO:0000313" key="1">
    <source>
        <dbReference type="EMBL" id="GLK73221.1"/>
    </source>
</evidence>
<sequence length="59" mass="6064">MGADGATDDGIYPMPIDSGGVAMVATRDIAEVAALELIRLDAAPGRLPIETIDLLGPTR</sequence>
<name>A0A9W6JB92_9HYPH</name>
<dbReference type="Gene3D" id="3.40.50.720">
    <property type="entry name" value="NAD(P)-binding Rossmann-like Domain"/>
    <property type="match status" value="1"/>
</dbReference>
<gene>
    <name evidence="1" type="ORF">GCM10017643_33380</name>
</gene>
<organism evidence="1 2">
    <name type="scientific">Ancylobacter dichloromethanicus</name>
    <dbReference type="NCBI Taxonomy" id="518825"/>
    <lineage>
        <taxon>Bacteria</taxon>
        <taxon>Pseudomonadati</taxon>
        <taxon>Pseudomonadota</taxon>
        <taxon>Alphaproteobacteria</taxon>
        <taxon>Hyphomicrobiales</taxon>
        <taxon>Xanthobacteraceae</taxon>
        <taxon>Ancylobacter</taxon>
    </lineage>
</organism>
<dbReference type="AlphaFoldDB" id="A0A9W6JB92"/>
<dbReference type="EMBL" id="BSFJ01000023">
    <property type="protein sequence ID" value="GLK73221.1"/>
    <property type="molecule type" value="Genomic_DNA"/>
</dbReference>
<reference evidence="1" key="1">
    <citation type="journal article" date="2014" name="Int. J. Syst. Evol. Microbiol.">
        <title>Complete genome sequence of Corynebacterium casei LMG S-19264T (=DSM 44701T), isolated from a smear-ripened cheese.</title>
        <authorList>
            <consortium name="US DOE Joint Genome Institute (JGI-PGF)"/>
            <person name="Walter F."/>
            <person name="Albersmeier A."/>
            <person name="Kalinowski J."/>
            <person name="Ruckert C."/>
        </authorList>
    </citation>
    <scope>NUCLEOTIDE SEQUENCE</scope>
    <source>
        <strain evidence="1">VKM B-2484</strain>
    </source>
</reference>
<protein>
    <submittedName>
        <fullName evidence="1">Uncharacterized protein</fullName>
    </submittedName>
</protein>
<evidence type="ECO:0000313" key="2">
    <source>
        <dbReference type="Proteomes" id="UP001143370"/>
    </source>
</evidence>
<dbReference type="Proteomes" id="UP001143370">
    <property type="component" value="Unassembled WGS sequence"/>
</dbReference>
<reference evidence="1" key="2">
    <citation type="submission" date="2023-01" db="EMBL/GenBank/DDBJ databases">
        <authorList>
            <person name="Sun Q."/>
            <person name="Evtushenko L."/>
        </authorList>
    </citation>
    <scope>NUCLEOTIDE SEQUENCE</scope>
    <source>
        <strain evidence="1">VKM B-2484</strain>
    </source>
</reference>
<dbReference type="Gene3D" id="3.90.25.10">
    <property type="entry name" value="UDP-galactose 4-epimerase, domain 1"/>
    <property type="match status" value="1"/>
</dbReference>
<accession>A0A9W6JB92</accession>